<sequence length="101" mass="12047">MHQRSDGDRQLVGHLLFRPDCCGTQRRHGLHHSQNDKHRRKNDPDYSLPGRSGRYTGRRDAALGGQHCGEQRRVVLRRHRLRRSEQHDRNLHHEHRHARYG</sequence>
<reference evidence="2" key="1">
    <citation type="journal article" date="2015" name="Front. Microbiol.">
        <title>Combining genomic sequencing methods to explore viral diversity and reveal potential virus-host interactions.</title>
        <authorList>
            <person name="Chow C.E."/>
            <person name="Winget D.M."/>
            <person name="White R.A.III."/>
            <person name="Hallam S.J."/>
            <person name="Suttle C.A."/>
        </authorList>
    </citation>
    <scope>NUCLEOTIDE SEQUENCE</scope>
    <source>
        <strain evidence="2">Anoxic2_1</strain>
    </source>
</reference>
<name>A0A0F7L1Z6_9VIRU</name>
<protein>
    <submittedName>
        <fullName evidence="2">Uncharacterized protein</fullName>
    </submittedName>
</protein>
<evidence type="ECO:0000313" key="2">
    <source>
        <dbReference type="EMBL" id="AKH46574.1"/>
    </source>
</evidence>
<organism evidence="2">
    <name type="scientific">uncultured marine virus</name>
    <dbReference type="NCBI Taxonomy" id="186617"/>
    <lineage>
        <taxon>Viruses</taxon>
        <taxon>environmental samples</taxon>
    </lineage>
</organism>
<dbReference type="EMBL" id="KR029585">
    <property type="protein sequence ID" value="AKH46574.1"/>
    <property type="molecule type" value="Genomic_DNA"/>
</dbReference>
<feature type="compositionally biased region" description="Basic residues" evidence="1">
    <location>
        <begin position="25"/>
        <end position="41"/>
    </location>
</feature>
<evidence type="ECO:0000256" key="1">
    <source>
        <dbReference type="SAM" id="MobiDB-lite"/>
    </source>
</evidence>
<feature type="region of interest" description="Disordered" evidence="1">
    <location>
        <begin position="80"/>
        <end position="101"/>
    </location>
</feature>
<feature type="region of interest" description="Disordered" evidence="1">
    <location>
        <begin position="22"/>
        <end position="68"/>
    </location>
</feature>
<accession>A0A0F7L1Z6</accession>
<reference evidence="2" key="2">
    <citation type="submission" date="2015-03" db="EMBL/GenBank/DDBJ databases">
        <authorList>
            <person name="Chow C.-E.T."/>
            <person name="Winget D.M."/>
            <person name="White R.A.III."/>
            <person name="Hallam S.J."/>
            <person name="Suttle C.A."/>
        </authorList>
    </citation>
    <scope>NUCLEOTIDE SEQUENCE</scope>
    <source>
        <strain evidence="2">Anoxic2_1</strain>
    </source>
</reference>
<proteinExistence type="predicted"/>
<feature type="compositionally biased region" description="Basic residues" evidence="1">
    <location>
        <begin position="92"/>
        <end position="101"/>
    </location>
</feature>